<accession>A0A699Z7U4</accession>
<proteinExistence type="predicted"/>
<sequence>MREEGRQPFPMLTHLKFGGAFFNRAIAAVFPLGPLLTRVTASGFDSVLLALQQRCSSLEHTFLAPSAAFEALSSSNPSRCSPPPSPYTSSPYESLAGSSGNMS</sequence>
<feature type="region of interest" description="Disordered" evidence="1">
    <location>
        <begin position="72"/>
        <end position="103"/>
    </location>
</feature>
<dbReference type="EMBL" id="BLLF01001343">
    <property type="protein sequence ID" value="GFH18717.1"/>
    <property type="molecule type" value="Genomic_DNA"/>
</dbReference>
<organism evidence="2 3">
    <name type="scientific">Haematococcus lacustris</name>
    <name type="common">Green alga</name>
    <name type="synonym">Haematococcus pluvialis</name>
    <dbReference type="NCBI Taxonomy" id="44745"/>
    <lineage>
        <taxon>Eukaryota</taxon>
        <taxon>Viridiplantae</taxon>
        <taxon>Chlorophyta</taxon>
        <taxon>core chlorophytes</taxon>
        <taxon>Chlorophyceae</taxon>
        <taxon>CS clade</taxon>
        <taxon>Chlamydomonadales</taxon>
        <taxon>Haematococcaceae</taxon>
        <taxon>Haematococcus</taxon>
    </lineage>
</organism>
<dbReference type="AlphaFoldDB" id="A0A699Z7U4"/>
<keyword evidence="3" id="KW-1185">Reference proteome</keyword>
<comment type="caution">
    <text evidence="2">The sequence shown here is derived from an EMBL/GenBank/DDBJ whole genome shotgun (WGS) entry which is preliminary data.</text>
</comment>
<feature type="non-terminal residue" evidence="2">
    <location>
        <position position="1"/>
    </location>
</feature>
<evidence type="ECO:0000256" key="1">
    <source>
        <dbReference type="SAM" id="MobiDB-lite"/>
    </source>
</evidence>
<evidence type="ECO:0000313" key="2">
    <source>
        <dbReference type="EMBL" id="GFH18717.1"/>
    </source>
</evidence>
<gene>
    <name evidence="2" type="ORF">HaLaN_15566</name>
</gene>
<dbReference type="Proteomes" id="UP000485058">
    <property type="component" value="Unassembled WGS sequence"/>
</dbReference>
<protein>
    <submittedName>
        <fullName evidence="2">Uncharacterized protein</fullName>
    </submittedName>
</protein>
<evidence type="ECO:0000313" key="3">
    <source>
        <dbReference type="Proteomes" id="UP000485058"/>
    </source>
</evidence>
<name>A0A699Z7U4_HAELA</name>
<reference evidence="2 3" key="1">
    <citation type="submission" date="2020-02" db="EMBL/GenBank/DDBJ databases">
        <title>Draft genome sequence of Haematococcus lacustris strain NIES-144.</title>
        <authorList>
            <person name="Morimoto D."/>
            <person name="Nakagawa S."/>
            <person name="Yoshida T."/>
            <person name="Sawayama S."/>
        </authorList>
    </citation>
    <scope>NUCLEOTIDE SEQUENCE [LARGE SCALE GENOMIC DNA]</scope>
    <source>
        <strain evidence="2 3">NIES-144</strain>
    </source>
</reference>